<reference evidence="1 2" key="1">
    <citation type="submission" date="2019-05" db="EMBL/GenBank/DDBJ databases">
        <title>Another draft genome of Portunus trituberculatus and its Hox gene families provides insights of decapod evolution.</title>
        <authorList>
            <person name="Jeong J.-H."/>
            <person name="Song I."/>
            <person name="Kim S."/>
            <person name="Choi T."/>
            <person name="Kim D."/>
            <person name="Ryu S."/>
            <person name="Kim W."/>
        </authorList>
    </citation>
    <scope>NUCLEOTIDE SEQUENCE [LARGE SCALE GENOMIC DNA]</scope>
    <source>
        <tissue evidence="1">Muscle</tissue>
    </source>
</reference>
<comment type="caution">
    <text evidence="1">The sequence shown here is derived from an EMBL/GenBank/DDBJ whole genome shotgun (WGS) entry which is preliminary data.</text>
</comment>
<dbReference type="EMBL" id="VSRR010005338">
    <property type="protein sequence ID" value="MPC42181.1"/>
    <property type="molecule type" value="Genomic_DNA"/>
</dbReference>
<evidence type="ECO:0000313" key="1">
    <source>
        <dbReference type="EMBL" id="MPC42181.1"/>
    </source>
</evidence>
<sequence length="179" mass="19517">MLLFLLTTECELLHNMAEEEEPIFLSQESYQELGIVRSSSLVYGVGHFVASPPPCRYLPPTGLYESTSATTPDSLAESGQPSPEEDLEYLSLPLSARASCMDWAANVLASTDELHVGQVPSFHQLYVFHGGLFAAGFCEGYSTRQDNMVRQDLRSCVVPGRVGVAVPAIFCFCGVFVLS</sequence>
<dbReference type="AlphaFoldDB" id="A0A5B7F590"/>
<keyword evidence="2" id="KW-1185">Reference proteome</keyword>
<protein>
    <submittedName>
        <fullName evidence="1">Uncharacterized protein</fullName>
    </submittedName>
</protein>
<evidence type="ECO:0000313" key="2">
    <source>
        <dbReference type="Proteomes" id="UP000324222"/>
    </source>
</evidence>
<accession>A0A5B7F590</accession>
<name>A0A5B7F590_PORTR</name>
<organism evidence="1 2">
    <name type="scientific">Portunus trituberculatus</name>
    <name type="common">Swimming crab</name>
    <name type="synonym">Neptunus trituberculatus</name>
    <dbReference type="NCBI Taxonomy" id="210409"/>
    <lineage>
        <taxon>Eukaryota</taxon>
        <taxon>Metazoa</taxon>
        <taxon>Ecdysozoa</taxon>
        <taxon>Arthropoda</taxon>
        <taxon>Crustacea</taxon>
        <taxon>Multicrustacea</taxon>
        <taxon>Malacostraca</taxon>
        <taxon>Eumalacostraca</taxon>
        <taxon>Eucarida</taxon>
        <taxon>Decapoda</taxon>
        <taxon>Pleocyemata</taxon>
        <taxon>Brachyura</taxon>
        <taxon>Eubrachyura</taxon>
        <taxon>Portunoidea</taxon>
        <taxon>Portunidae</taxon>
        <taxon>Portuninae</taxon>
        <taxon>Portunus</taxon>
    </lineage>
</organism>
<gene>
    <name evidence="1" type="ORF">E2C01_035795</name>
</gene>
<dbReference type="Proteomes" id="UP000324222">
    <property type="component" value="Unassembled WGS sequence"/>
</dbReference>
<proteinExistence type="predicted"/>